<dbReference type="RefSeq" id="WP_193868514.1">
    <property type="nucleotide sequence ID" value="NZ_JADEWU010000009.1"/>
</dbReference>
<evidence type="ECO:0000313" key="1">
    <source>
        <dbReference type="EMBL" id="MBE9142889.1"/>
    </source>
</evidence>
<keyword evidence="2" id="KW-1185">Reference proteome</keyword>
<sequence>MPSQSQPLAYIPISQTLQPRFYRRSTQWGCPAIERQRFDLLEVHFGILKTIILTGEG</sequence>
<evidence type="ECO:0000313" key="2">
    <source>
        <dbReference type="Proteomes" id="UP000640725"/>
    </source>
</evidence>
<protein>
    <recommendedName>
        <fullName evidence="3">Transposase</fullName>
    </recommendedName>
</protein>
<proteinExistence type="predicted"/>
<dbReference type="EMBL" id="JADEWU010000009">
    <property type="protein sequence ID" value="MBE9142889.1"/>
    <property type="molecule type" value="Genomic_DNA"/>
</dbReference>
<accession>A0ABR9UBB0</accession>
<gene>
    <name evidence="1" type="ORF">IQ236_06585</name>
</gene>
<name>A0ABR9UBB0_9CYAN</name>
<evidence type="ECO:0008006" key="3">
    <source>
        <dbReference type="Google" id="ProtNLM"/>
    </source>
</evidence>
<comment type="caution">
    <text evidence="1">The sequence shown here is derived from an EMBL/GenBank/DDBJ whole genome shotgun (WGS) entry which is preliminary data.</text>
</comment>
<organism evidence="1 2">
    <name type="scientific">Planktothrix mougeotii LEGE 06226</name>
    <dbReference type="NCBI Taxonomy" id="1828728"/>
    <lineage>
        <taxon>Bacteria</taxon>
        <taxon>Bacillati</taxon>
        <taxon>Cyanobacteriota</taxon>
        <taxon>Cyanophyceae</taxon>
        <taxon>Oscillatoriophycideae</taxon>
        <taxon>Oscillatoriales</taxon>
        <taxon>Microcoleaceae</taxon>
        <taxon>Planktothrix</taxon>
    </lineage>
</organism>
<dbReference type="Proteomes" id="UP000640725">
    <property type="component" value="Unassembled WGS sequence"/>
</dbReference>
<reference evidence="1 2" key="1">
    <citation type="submission" date="2020-10" db="EMBL/GenBank/DDBJ databases">
        <authorList>
            <person name="Castelo-Branco R."/>
            <person name="Eusebio N."/>
            <person name="Adriana R."/>
            <person name="Vieira A."/>
            <person name="Brugerolle De Fraissinette N."/>
            <person name="Rezende De Castro R."/>
            <person name="Schneider M.P."/>
            <person name="Vasconcelos V."/>
            <person name="Leao P.N."/>
        </authorList>
    </citation>
    <scope>NUCLEOTIDE SEQUENCE [LARGE SCALE GENOMIC DNA]</scope>
    <source>
        <strain evidence="1 2">LEGE 06226</strain>
    </source>
</reference>